<reference evidence="2 3" key="1">
    <citation type="journal article" date="2019" name="Commun. Biol.">
        <title>The bagworm genome reveals a unique fibroin gene that provides high tensile strength.</title>
        <authorList>
            <person name="Kono N."/>
            <person name="Nakamura H."/>
            <person name="Ohtoshi R."/>
            <person name="Tomita M."/>
            <person name="Numata K."/>
            <person name="Arakawa K."/>
        </authorList>
    </citation>
    <scope>NUCLEOTIDE SEQUENCE [LARGE SCALE GENOMIC DNA]</scope>
</reference>
<proteinExistence type="predicted"/>
<gene>
    <name evidence="2" type="ORF">EVAR_11532_1</name>
</gene>
<dbReference type="Proteomes" id="UP000299102">
    <property type="component" value="Unassembled WGS sequence"/>
</dbReference>
<name>A0A4C1TYZ2_EUMVA</name>
<keyword evidence="3" id="KW-1185">Reference proteome</keyword>
<dbReference type="AlphaFoldDB" id="A0A4C1TYZ2"/>
<organism evidence="2 3">
    <name type="scientific">Eumeta variegata</name>
    <name type="common">Bagworm moth</name>
    <name type="synonym">Eumeta japonica</name>
    <dbReference type="NCBI Taxonomy" id="151549"/>
    <lineage>
        <taxon>Eukaryota</taxon>
        <taxon>Metazoa</taxon>
        <taxon>Ecdysozoa</taxon>
        <taxon>Arthropoda</taxon>
        <taxon>Hexapoda</taxon>
        <taxon>Insecta</taxon>
        <taxon>Pterygota</taxon>
        <taxon>Neoptera</taxon>
        <taxon>Endopterygota</taxon>
        <taxon>Lepidoptera</taxon>
        <taxon>Glossata</taxon>
        <taxon>Ditrysia</taxon>
        <taxon>Tineoidea</taxon>
        <taxon>Psychidae</taxon>
        <taxon>Oiketicinae</taxon>
        <taxon>Eumeta</taxon>
    </lineage>
</organism>
<comment type="caution">
    <text evidence="2">The sequence shown here is derived from an EMBL/GenBank/DDBJ whole genome shotgun (WGS) entry which is preliminary data.</text>
</comment>
<accession>A0A4C1TYZ2</accession>
<protein>
    <submittedName>
        <fullName evidence="2">Uncharacterized protein</fullName>
    </submittedName>
</protein>
<evidence type="ECO:0000313" key="3">
    <source>
        <dbReference type="Proteomes" id="UP000299102"/>
    </source>
</evidence>
<dbReference type="EMBL" id="BGZK01000105">
    <property type="protein sequence ID" value="GBP19210.1"/>
    <property type="molecule type" value="Genomic_DNA"/>
</dbReference>
<sequence length="254" mass="28655">MRGYDASRRAYRFCRLTGRAARAEKREALGPAKKNRNRGKKEGSRSATPAHYVHRRQFRTAEFRALYCTYSVFRRMHEAAGLGRCTLLATPGLRWTREVGSSSMNLKTETSFLGDSFKCRTTFFFPEAITCGGGPAVKCVALEPEGTRSGQIKPPEPCLELRSVGPVVSDSHWTSVDDLRFDPLSLKKGNDDISGTFRGHSFCMSIKKRTLHSQYELFAGDRTKTFIRTQELAQPTIQVCPNARTQSYKLDIRK</sequence>
<evidence type="ECO:0000256" key="1">
    <source>
        <dbReference type="SAM" id="MobiDB-lite"/>
    </source>
</evidence>
<evidence type="ECO:0000313" key="2">
    <source>
        <dbReference type="EMBL" id="GBP19210.1"/>
    </source>
</evidence>
<feature type="region of interest" description="Disordered" evidence="1">
    <location>
        <begin position="24"/>
        <end position="50"/>
    </location>
</feature>